<evidence type="ECO:0000256" key="5">
    <source>
        <dbReference type="ARBA" id="ARBA00022989"/>
    </source>
</evidence>
<keyword evidence="3" id="KW-1003">Cell membrane</keyword>
<comment type="caution">
    <text evidence="9">The sequence shown here is derived from an EMBL/GenBank/DDBJ whole genome shotgun (WGS) entry which is preliminary data.</text>
</comment>
<feature type="transmembrane region" description="Helical" evidence="7">
    <location>
        <begin position="257"/>
        <end position="276"/>
    </location>
</feature>
<dbReference type="GO" id="GO:0022857">
    <property type="term" value="F:transmembrane transporter activity"/>
    <property type="evidence" value="ECO:0007669"/>
    <property type="project" value="InterPro"/>
</dbReference>
<feature type="transmembrane region" description="Helical" evidence="7">
    <location>
        <begin position="349"/>
        <end position="371"/>
    </location>
</feature>
<dbReference type="EMBL" id="AGBM01000001">
    <property type="protein sequence ID" value="EJL02214.1"/>
    <property type="molecule type" value="Genomic_DNA"/>
</dbReference>
<dbReference type="HOGENOM" id="CLU_001265_60_0_6"/>
<accession>J2Y5Z0</accession>
<dbReference type="PROSITE" id="PS50850">
    <property type="entry name" value="MFS"/>
    <property type="match status" value="1"/>
</dbReference>
<dbReference type="Gene3D" id="1.20.1250.20">
    <property type="entry name" value="MFS general substrate transporter like domains"/>
    <property type="match status" value="1"/>
</dbReference>
<gene>
    <name evidence="9" type="ORF">PflQ2_1423</name>
</gene>
<evidence type="ECO:0000256" key="6">
    <source>
        <dbReference type="ARBA" id="ARBA00023136"/>
    </source>
</evidence>
<protein>
    <submittedName>
        <fullName evidence="9">Transporter, major facilitator family</fullName>
    </submittedName>
</protein>
<keyword evidence="5 7" id="KW-1133">Transmembrane helix</keyword>
<dbReference type="PATRIC" id="fig|1038922.3.peg.4096"/>
<dbReference type="InterPro" id="IPR036259">
    <property type="entry name" value="MFS_trans_sf"/>
</dbReference>
<dbReference type="Pfam" id="PF07690">
    <property type="entry name" value="MFS_1"/>
    <property type="match status" value="1"/>
</dbReference>
<sequence length="424" mass="46213">MLAFPFARIKCYLSSLPFFIWMLFVGTFLTRATSMMVWPFISIVLYTRFGFNTSTIGVILTCSIALSSLASFYSGYLSDKIGRLKIIMAGCVVAMVSYFLLGVSTQAEGYIAGTLLANLSWALVNNPIKTVIGDVIESRFLVERAMHLRYFFLNAGAAVGPYFGLKLGISADSLSFVLVTISYLALLAGVMVFGRGITLAAMNTTSLRSTLQILSRDHVFLLLVINNVVMMFIFGNFDSSVPQLMASLAFEGYLPFIANLIVLHATVIVLLQLPLAKALAQVRLETKIHIGSVLLISSQAGMALAAHFYHLQLLWYGAVLLLSLSQALLFPCLNLFVDSLAPRNLRGAYFGAASLYSIGFSVAPLVGGFFIQALSGTALFIFLAATSLFMAFTFAVIFTRLKHRNLTNNKHGTCAIGQELPIGR</sequence>
<dbReference type="InterPro" id="IPR050171">
    <property type="entry name" value="MFS_Transporters"/>
</dbReference>
<feature type="transmembrane region" description="Helical" evidence="7">
    <location>
        <begin position="148"/>
        <end position="169"/>
    </location>
</feature>
<evidence type="ECO:0000259" key="8">
    <source>
        <dbReference type="PROSITE" id="PS50850"/>
    </source>
</evidence>
<dbReference type="RefSeq" id="WP_003179207.1">
    <property type="nucleotide sequence ID" value="NZ_CM001558.1"/>
</dbReference>
<feature type="transmembrane region" description="Helical" evidence="7">
    <location>
        <begin position="288"/>
        <end position="309"/>
    </location>
</feature>
<proteinExistence type="predicted"/>
<keyword evidence="4 7" id="KW-0812">Transmembrane</keyword>
<feature type="transmembrane region" description="Helical" evidence="7">
    <location>
        <begin position="219"/>
        <end position="237"/>
    </location>
</feature>
<dbReference type="InterPro" id="IPR020846">
    <property type="entry name" value="MFS_dom"/>
</dbReference>
<evidence type="ECO:0000256" key="7">
    <source>
        <dbReference type="SAM" id="Phobius"/>
    </source>
</evidence>
<dbReference type="AlphaFoldDB" id="J2Y5Z0"/>
<dbReference type="SUPFAM" id="SSF103473">
    <property type="entry name" value="MFS general substrate transporter"/>
    <property type="match status" value="1"/>
</dbReference>
<feature type="domain" description="Major facilitator superfamily (MFS) profile" evidence="8">
    <location>
        <begin position="19"/>
        <end position="402"/>
    </location>
</feature>
<feature type="transmembrane region" description="Helical" evidence="7">
    <location>
        <begin position="315"/>
        <end position="337"/>
    </location>
</feature>
<dbReference type="PANTHER" id="PTHR23517">
    <property type="entry name" value="RESISTANCE PROTEIN MDTM, PUTATIVE-RELATED-RELATED"/>
    <property type="match status" value="1"/>
</dbReference>
<feature type="transmembrane region" description="Helical" evidence="7">
    <location>
        <begin position="175"/>
        <end position="198"/>
    </location>
</feature>
<reference evidence="9" key="1">
    <citation type="journal article" date="2012" name="PLoS Genet.">
        <title>Comparative Genomics of Plant-Associated Pseudomonas spp.: Insights into Diversity and Inheritance of Traits Involved in Multitrophic Interactions.</title>
        <authorList>
            <person name="Loper J.E."/>
            <person name="Hassan K.A."/>
            <person name="Mavrodi D.V."/>
            <person name="Davis E.W.II."/>
            <person name="Lim C.K."/>
            <person name="Shaffer B.T."/>
            <person name="Elbourne L.D."/>
            <person name="Stockwell V.O."/>
            <person name="Hartney S.L."/>
            <person name="Breakwell K."/>
            <person name="Henkels M.D."/>
            <person name="Tetu S.G."/>
            <person name="Rangel L.I."/>
            <person name="Kidarsa T.A."/>
            <person name="Wilson N.L."/>
            <person name="van de Mortel J.E."/>
            <person name="Song C."/>
            <person name="Blumhagen R."/>
            <person name="Radune D."/>
            <person name="Hostetler J.B."/>
            <person name="Brinkac L.M."/>
            <person name="Durkin A.S."/>
            <person name="Kluepfel D.A."/>
            <person name="Wechter W.P."/>
            <person name="Anderson A.J."/>
            <person name="Kim Y.C."/>
            <person name="Pierson L.S.III."/>
            <person name="Pierson E.A."/>
            <person name="Lindow S.E."/>
            <person name="Kobayashi D.Y."/>
            <person name="Raaijmakers J.M."/>
            <person name="Weller D.M."/>
            <person name="Thomashow L.S."/>
            <person name="Allen A.E."/>
            <person name="Paulsen I.T."/>
        </authorList>
    </citation>
    <scope>NUCLEOTIDE SEQUENCE [LARGE SCALE GENOMIC DNA]</scope>
    <source>
        <strain evidence="9">Q2-87</strain>
    </source>
</reference>
<organism evidence="9">
    <name type="scientific">Pseudomonas fluorescens (strain Q2-87)</name>
    <dbReference type="NCBI Taxonomy" id="1038922"/>
    <lineage>
        <taxon>Bacteria</taxon>
        <taxon>Pseudomonadati</taxon>
        <taxon>Pseudomonadota</taxon>
        <taxon>Gammaproteobacteria</taxon>
        <taxon>Pseudomonadales</taxon>
        <taxon>Pseudomonadaceae</taxon>
        <taxon>Pseudomonas</taxon>
    </lineage>
</organism>
<evidence type="ECO:0000256" key="4">
    <source>
        <dbReference type="ARBA" id="ARBA00022692"/>
    </source>
</evidence>
<keyword evidence="6 7" id="KW-0472">Membrane</keyword>
<evidence type="ECO:0000256" key="2">
    <source>
        <dbReference type="ARBA" id="ARBA00022448"/>
    </source>
</evidence>
<feature type="transmembrane region" description="Helical" evidence="7">
    <location>
        <begin position="377"/>
        <end position="398"/>
    </location>
</feature>
<feature type="transmembrane region" description="Helical" evidence="7">
    <location>
        <begin position="49"/>
        <end position="72"/>
    </location>
</feature>
<dbReference type="InterPro" id="IPR011701">
    <property type="entry name" value="MFS"/>
</dbReference>
<feature type="transmembrane region" description="Helical" evidence="7">
    <location>
        <begin position="84"/>
        <end position="103"/>
    </location>
</feature>
<evidence type="ECO:0000256" key="3">
    <source>
        <dbReference type="ARBA" id="ARBA00022475"/>
    </source>
</evidence>
<name>J2Y5Z0_PSEFQ</name>
<dbReference type="GO" id="GO:0005886">
    <property type="term" value="C:plasma membrane"/>
    <property type="evidence" value="ECO:0007669"/>
    <property type="project" value="UniProtKB-SubCell"/>
</dbReference>
<dbReference type="eggNOG" id="COG2814">
    <property type="taxonomic scope" value="Bacteria"/>
</dbReference>
<evidence type="ECO:0000256" key="1">
    <source>
        <dbReference type="ARBA" id="ARBA00004651"/>
    </source>
</evidence>
<dbReference type="Proteomes" id="UP000007289">
    <property type="component" value="Chromosome"/>
</dbReference>
<comment type="subcellular location">
    <subcellularLocation>
        <location evidence="1">Cell membrane</location>
        <topology evidence="1">Multi-pass membrane protein</topology>
    </subcellularLocation>
</comment>
<dbReference type="PANTHER" id="PTHR23517:SF2">
    <property type="entry name" value="MULTIDRUG RESISTANCE PROTEIN MDTH"/>
    <property type="match status" value="1"/>
</dbReference>
<evidence type="ECO:0000313" key="9">
    <source>
        <dbReference type="EMBL" id="EJL02214.1"/>
    </source>
</evidence>
<keyword evidence="2" id="KW-0813">Transport</keyword>